<evidence type="ECO:0000256" key="4">
    <source>
        <dbReference type="ARBA" id="ARBA00022989"/>
    </source>
</evidence>
<dbReference type="SUPFAM" id="SSF81340">
    <property type="entry name" value="Clc chloride channel"/>
    <property type="match status" value="1"/>
</dbReference>
<feature type="transmembrane region" description="Helical" evidence="8">
    <location>
        <begin position="335"/>
        <end position="355"/>
    </location>
</feature>
<feature type="transmembrane region" description="Helical" evidence="8">
    <location>
        <begin position="311"/>
        <end position="329"/>
    </location>
</feature>
<feature type="transmembrane region" description="Helical" evidence="8">
    <location>
        <begin position="22"/>
        <end position="42"/>
    </location>
</feature>
<organism evidence="10 11">
    <name type="scientific">Clostridium faecium</name>
    <dbReference type="NCBI Taxonomy" id="2762223"/>
    <lineage>
        <taxon>Bacteria</taxon>
        <taxon>Bacillati</taxon>
        <taxon>Bacillota</taxon>
        <taxon>Clostridia</taxon>
        <taxon>Eubacteriales</taxon>
        <taxon>Clostridiaceae</taxon>
        <taxon>Clostridium</taxon>
    </lineage>
</organism>
<evidence type="ECO:0000256" key="7">
    <source>
        <dbReference type="ARBA" id="ARBA00023214"/>
    </source>
</evidence>
<dbReference type="Pfam" id="PF00654">
    <property type="entry name" value="Voltage_CLC"/>
    <property type="match status" value="1"/>
</dbReference>
<comment type="caution">
    <text evidence="10">The sequence shown here is derived from an EMBL/GenBank/DDBJ whole genome shotgun (WGS) entry which is preliminary data.</text>
</comment>
<keyword evidence="3 8" id="KW-0812">Transmembrane</keyword>
<dbReference type="Gene3D" id="3.30.70.1450">
    <property type="entry name" value="Regulator of K+ conductance, C-terminal domain"/>
    <property type="match status" value="1"/>
</dbReference>
<feature type="transmembrane region" description="Helical" evidence="8">
    <location>
        <begin position="367"/>
        <end position="391"/>
    </location>
</feature>
<evidence type="ECO:0000256" key="3">
    <source>
        <dbReference type="ARBA" id="ARBA00022692"/>
    </source>
</evidence>
<keyword evidence="5" id="KW-0406">Ion transport</keyword>
<sequence>MLSKDSNTLEALSHWQNFKQKLIIKSILVGFFSGLIAVLYRVTLEKMEHLSQNIYKFQRTNYWFIPFWFIFLIVLALIIGFIVKKEPMISGSGIPQVEGTVLGPLKMNWLKVAISKFIGGALSILGGLSLGREGPSIQIGAAIGQGVSKGLNSDNNEERYLITSGASAGLAAAFNAPLAGVIFSLEEVHKSFSPLILLSTMTAAITSDFISKLFFGFNTAFKFENLSALPLKSYGYLIILGVIIGIGGVIFNLLLVKALNLYNNQKWLPPQFRIIIPFIIAGILGLTIPQVLGGGHSLIMSIIEKNPTLKVLVILLILKFLFTMVSFGSGAPGGIFLPLLVIGALIGCIYGNILANLGLISSDYIHNFMILAMAGYLTAIVRAPITGAVLITEMTGSLTHLLSLSIVSIIGYLVADFLGSKPIYETLLHRLLNKEKDNNFITNERKKTILEIPVSICSYLDNKQIKDIKWPENCLLVGIQRSGIEIIPKGDTYILGGDYLVVLADEDKSSNITEYLMKMAYE</sequence>
<keyword evidence="11" id="KW-1185">Reference proteome</keyword>
<comment type="subcellular location">
    <subcellularLocation>
        <location evidence="1">Membrane</location>
        <topology evidence="1">Multi-pass membrane protein</topology>
    </subcellularLocation>
</comment>
<dbReference type="PANTHER" id="PTHR45711">
    <property type="entry name" value="CHLORIDE CHANNEL PROTEIN"/>
    <property type="match status" value="1"/>
</dbReference>
<dbReference type="InterPro" id="IPR006037">
    <property type="entry name" value="RCK_C"/>
</dbReference>
<protein>
    <submittedName>
        <fullName evidence="10">ClC family H(+)/Cl(-) exchange transporter</fullName>
    </submittedName>
</protein>
<evidence type="ECO:0000259" key="9">
    <source>
        <dbReference type="PROSITE" id="PS51202"/>
    </source>
</evidence>
<evidence type="ECO:0000256" key="5">
    <source>
        <dbReference type="ARBA" id="ARBA00023065"/>
    </source>
</evidence>
<feature type="transmembrane region" description="Helical" evidence="8">
    <location>
        <begin position="62"/>
        <end position="83"/>
    </location>
</feature>
<keyword evidence="2" id="KW-0813">Transport</keyword>
<proteinExistence type="predicted"/>
<feature type="transmembrane region" description="Helical" evidence="8">
    <location>
        <begin position="397"/>
        <end position="415"/>
    </location>
</feature>
<evidence type="ECO:0000256" key="8">
    <source>
        <dbReference type="SAM" id="Phobius"/>
    </source>
</evidence>
<feature type="transmembrane region" description="Helical" evidence="8">
    <location>
        <begin position="160"/>
        <end position="183"/>
    </location>
</feature>
<evidence type="ECO:0000256" key="2">
    <source>
        <dbReference type="ARBA" id="ARBA00022448"/>
    </source>
</evidence>
<accession>A0ABR8YQC3</accession>
<dbReference type="PROSITE" id="PS51202">
    <property type="entry name" value="RCK_C"/>
    <property type="match status" value="1"/>
</dbReference>
<keyword evidence="6 8" id="KW-0472">Membrane</keyword>
<dbReference type="EMBL" id="JACSQB010000037">
    <property type="protein sequence ID" value="MBD8046416.1"/>
    <property type="molecule type" value="Genomic_DNA"/>
</dbReference>
<dbReference type="CDD" id="cd01031">
    <property type="entry name" value="EriC"/>
    <property type="match status" value="1"/>
</dbReference>
<gene>
    <name evidence="10" type="ORF">H9637_05070</name>
</gene>
<dbReference type="PANTHER" id="PTHR45711:SF6">
    <property type="entry name" value="CHLORIDE CHANNEL PROTEIN"/>
    <property type="match status" value="1"/>
</dbReference>
<dbReference type="InterPro" id="IPR036721">
    <property type="entry name" value="RCK_C_sf"/>
</dbReference>
<evidence type="ECO:0000313" key="10">
    <source>
        <dbReference type="EMBL" id="MBD8046416.1"/>
    </source>
</evidence>
<evidence type="ECO:0000256" key="6">
    <source>
        <dbReference type="ARBA" id="ARBA00023136"/>
    </source>
</evidence>
<feature type="transmembrane region" description="Helical" evidence="8">
    <location>
        <begin position="236"/>
        <end position="255"/>
    </location>
</feature>
<dbReference type="PRINTS" id="PR00762">
    <property type="entry name" value="CLCHANNEL"/>
</dbReference>
<evidence type="ECO:0000313" key="11">
    <source>
        <dbReference type="Proteomes" id="UP000627166"/>
    </source>
</evidence>
<keyword evidence="7" id="KW-0868">Chloride</keyword>
<reference evidence="10 11" key="1">
    <citation type="submission" date="2020-08" db="EMBL/GenBank/DDBJ databases">
        <title>A Genomic Blueprint of the Chicken Gut Microbiome.</title>
        <authorList>
            <person name="Gilroy R."/>
            <person name="Ravi A."/>
            <person name="Getino M."/>
            <person name="Pursley I."/>
            <person name="Horton D.L."/>
            <person name="Alikhan N.-F."/>
            <person name="Baker D."/>
            <person name="Gharbi K."/>
            <person name="Hall N."/>
            <person name="Watson M."/>
            <person name="Adriaenssens E.M."/>
            <person name="Foster-Nyarko E."/>
            <person name="Jarju S."/>
            <person name="Secka A."/>
            <person name="Antonio M."/>
            <person name="Oren A."/>
            <person name="Chaudhuri R."/>
            <person name="La Ragione R.M."/>
            <person name="Hildebrand F."/>
            <person name="Pallen M.J."/>
        </authorList>
    </citation>
    <scope>NUCLEOTIDE SEQUENCE [LARGE SCALE GENOMIC DNA]</scope>
    <source>
        <strain evidence="10 11">N37</strain>
    </source>
</reference>
<dbReference type="Pfam" id="PF02080">
    <property type="entry name" value="TrkA_C"/>
    <property type="match status" value="1"/>
</dbReference>
<name>A0ABR8YQC3_9CLOT</name>
<evidence type="ECO:0000256" key="1">
    <source>
        <dbReference type="ARBA" id="ARBA00004141"/>
    </source>
</evidence>
<dbReference type="InterPro" id="IPR001807">
    <property type="entry name" value="ClC"/>
</dbReference>
<dbReference type="SUPFAM" id="SSF116726">
    <property type="entry name" value="TrkA C-terminal domain-like"/>
    <property type="match status" value="1"/>
</dbReference>
<dbReference type="Proteomes" id="UP000627166">
    <property type="component" value="Unassembled WGS sequence"/>
</dbReference>
<dbReference type="InterPro" id="IPR014743">
    <property type="entry name" value="Cl-channel_core"/>
</dbReference>
<feature type="transmembrane region" description="Helical" evidence="8">
    <location>
        <begin position="195"/>
        <end position="215"/>
    </location>
</feature>
<feature type="transmembrane region" description="Helical" evidence="8">
    <location>
        <begin position="275"/>
        <end position="299"/>
    </location>
</feature>
<feature type="domain" description="RCK C-terminal" evidence="9">
    <location>
        <begin position="437"/>
        <end position="518"/>
    </location>
</feature>
<keyword evidence="4 8" id="KW-1133">Transmembrane helix</keyword>
<dbReference type="Gene3D" id="1.10.3080.10">
    <property type="entry name" value="Clc chloride channel"/>
    <property type="match status" value="1"/>
</dbReference>